<protein>
    <submittedName>
        <fullName evidence="1">Uncharacterized protein</fullName>
    </submittedName>
</protein>
<gene>
    <name evidence="1" type="ORF">KC19_9G059200</name>
</gene>
<comment type="caution">
    <text evidence="1">The sequence shown here is derived from an EMBL/GenBank/DDBJ whole genome shotgun (WGS) entry which is preliminary data.</text>
</comment>
<dbReference type="AlphaFoldDB" id="A0A8T0GSG7"/>
<organism evidence="1 2">
    <name type="scientific">Ceratodon purpureus</name>
    <name type="common">Fire moss</name>
    <name type="synonym">Dicranum purpureum</name>
    <dbReference type="NCBI Taxonomy" id="3225"/>
    <lineage>
        <taxon>Eukaryota</taxon>
        <taxon>Viridiplantae</taxon>
        <taxon>Streptophyta</taxon>
        <taxon>Embryophyta</taxon>
        <taxon>Bryophyta</taxon>
        <taxon>Bryophytina</taxon>
        <taxon>Bryopsida</taxon>
        <taxon>Dicranidae</taxon>
        <taxon>Pseudoditrichales</taxon>
        <taxon>Ditrichaceae</taxon>
        <taxon>Ceratodon</taxon>
    </lineage>
</organism>
<sequence>MKAWTEALQGRILKSNGGSPTNDIGLCGRDPKDGIDSGRPLHCKSRLVPRIWHLLCIGEYNYPEIARRYIWPSCHKLRPDVPVRYSYVQSVREGHNTRSTVKRKLLLIICHFGLAAVW</sequence>
<dbReference type="Proteomes" id="UP000822688">
    <property type="component" value="Chromosome 9"/>
</dbReference>
<proteinExistence type="predicted"/>
<accession>A0A8T0GSG7</accession>
<evidence type="ECO:0000313" key="2">
    <source>
        <dbReference type="Proteomes" id="UP000822688"/>
    </source>
</evidence>
<name>A0A8T0GSG7_CERPU</name>
<reference evidence="1" key="1">
    <citation type="submission" date="2020-06" db="EMBL/GenBank/DDBJ databases">
        <title>WGS assembly of Ceratodon purpureus strain R40.</title>
        <authorList>
            <person name="Carey S.B."/>
            <person name="Jenkins J."/>
            <person name="Shu S."/>
            <person name="Lovell J.T."/>
            <person name="Sreedasyam A."/>
            <person name="Maumus F."/>
            <person name="Tiley G.P."/>
            <person name="Fernandez-Pozo N."/>
            <person name="Barry K."/>
            <person name="Chen C."/>
            <person name="Wang M."/>
            <person name="Lipzen A."/>
            <person name="Daum C."/>
            <person name="Saski C.A."/>
            <person name="Payton A.C."/>
            <person name="Mcbreen J.C."/>
            <person name="Conrad R.E."/>
            <person name="Kollar L.M."/>
            <person name="Olsson S."/>
            <person name="Huttunen S."/>
            <person name="Landis J.B."/>
            <person name="Wickett N.J."/>
            <person name="Johnson M.G."/>
            <person name="Rensing S.A."/>
            <person name="Grimwood J."/>
            <person name="Schmutz J."/>
            <person name="Mcdaniel S.F."/>
        </authorList>
    </citation>
    <scope>NUCLEOTIDE SEQUENCE</scope>
    <source>
        <strain evidence="1">R40</strain>
    </source>
</reference>
<dbReference type="EMBL" id="CM026430">
    <property type="protein sequence ID" value="KAG0561365.1"/>
    <property type="molecule type" value="Genomic_DNA"/>
</dbReference>
<keyword evidence="2" id="KW-1185">Reference proteome</keyword>
<evidence type="ECO:0000313" key="1">
    <source>
        <dbReference type="EMBL" id="KAG0561365.1"/>
    </source>
</evidence>